<accession>A0AAJ8KWX7</accession>
<feature type="compositionally biased region" description="Polar residues" evidence="1">
    <location>
        <begin position="519"/>
        <end position="534"/>
    </location>
</feature>
<organism evidence="5 6">
    <name type="scientific">Kwoniella dejecticola CBS 10117</name>
    <dbReference type="NCBI Taxonomy" id="1296121"/>
    <lineage>
        <taxon>Eukaryota</taxon>
        <taxon>Fungi</taxon>
        <taxon>Dikarya</taxon>
        <taxon>Basidiomycota</taxon>
        <taxon>Agaricomycotina</taxon>
        <taxon>Tremellomycetes</taxon>
        <taxon>Tremellales</taxon>
        <taxon>Cryptococcaceae</taxon>
        <taxon>Kwoniella</taxon>
    </lineage>
</organism>
<reference evidence="5" key="2">
    <citation type="submission" date="2024-02" db="EMBL/GenBank/DDBJ databases">
        <title>Comparative genomics of Cryptococcus and Kwoniella reveals pathogenesis evolution and contrasting modes of karyotype evolution via chromosome fusion or intercentromeric recombination.</title>
        <authorList>
            <person name="Coelho M.A."/>
            <person name="David-Palma M."/>
            <person name="Shea T."/>
            <person name="Bowers K."/>
            <person name="McGinley-Smith S."/>
            <person name="Mohammad A.W."/>
            <person name="Gnirke A."/>
            <person name="Yurkov A.M."/>
            <person name="Nowrousian M."/>
            <person name="Sun S."/>
            <person name="Cuomo C.A."/>
            <person name="Heitman J."/>
        </authorList>
    </citation>
    <scope>NUCLEOTIDE SEQUENCE</scope>
    <source>
        <strain evidence="5">CBS 10117</strain>
    </source>
</reference>
<dbReference type="Pfam" id="PF00784">
    <property type="entry name" value="MyTH4"/>
    <property type="match status" value="1"/>
</dbReference>
<sequence>MSTSVASQTSVPPIDSASPVTPIKPPAHAPIALAAPIQTDFQPNPSVTPTRHNTLPPSYDSLPGSSQRTANANANTNTNIDRHEEKQALRDARAQIEEEVEYNRGHLSPGRVGPMSENPSKSSGSASGSGNGNGNGRQAVPSSGLAGSGSSSGAGTGSGSGDRSNGAQSQSNGSISNEGVLQDGNDLEIGHRGYLPPGLDVRDALAKCEDPTLGWSLQFWVTIADPLTQHVFFACPASGQCSWDPPVGAFVVPRSPDGEWWELADSTRGNRSYYYNTLTGKTQWTRPGGNAFVIPLGLIQEAALPTRPKPQSPSGPSSSRIVPTTPSRSNRQNRSSNLFSPASHQTPNSAGRGTSYPKPPYSPLNSIPRPIHSPSKSNRSSSITPSSSVGTNFGNGNGPSQTLEAIVMGHFASPSSYTSNNDGNDPQDHPLVSNGNPLPPGASRGIEQTHSTSNSMSSNPATSSHLSVVEEGSGNETDMSDFTAPEFAGGGWWEKRKSQVLTVKTGFKSPGRKFKGLSLSDNGSPVDAINSSAARGSPLKKTRTAIAGPIFETNESTAESLVAETPTELTVLNGINGTNGSTTPGMARNIMPSEPIYVDHPGSVKTKRMSTGLHPLLPSEISSEILAFQTDDFARKYFATKRSGLMRQKVPVERIINHQKSPISQPLLVLSKHLNKDAVMTFKVIQHVMGEREKPVEGAKPFMSSSSHLNLASLALGGRKGDTGHPDRNGKLANGFGAQENGGVGVSNTNNTGSDPNLNGAEKKSEKIQVLEEIRWMIQLCVASSEMRDEVYCQLIKQLTKNPNHDAVVLGFQLFCVLVNAFGPSKNFEPFVKNFLRSNSDEKADGIGIMSKYCIGKLEVLTAKGGRGKALTIGEIEHASDAAFYPSVYGESLDRIMELQKRAYPSLKVPVILPFLADGILALGGLQSEGIFRVPGDGDSVNELKSRMDRGHYQLKGIDDPHVASSLFKLWLRELEDPIIPSALYNDALQASKTPEESIAFLERLPIYNRRVLLFVISFIQLFMDIEVIKQTKMTPGNLALVMAPNILRTTSNSLITVFTNSSFESKFILQLLEHLDPRLVDEEYVPEHGRPIGRV</sequence>
<dbReference type="PROSITE" id="PS50238">
    <property type="entry name" value="RHOGAP"/>
    <property type="match status" value="1"/>
</dbReference>
<dbReference type="Gene3D" id="1.25.40.530">
    <property type="entry name" value="MyTH4 domain"/>
    <property type="match status" value="1"/>
</dbReference>
<dbReference type="GO" id="GO:0007165">
    <property type="term" value="P:signal transduction"/>
    <property type="evidence" value="ECO:0007669"/>
    <property type="project" value="InterPro"/>
</dbReference>
<evidence type="ECO:0000313" key="6">
    <source>
        <dbReference type="Proteomes" id="UP000078595"/>
    </source>
</evidence>
<dbReference type="PANTHER" id="PTHR45876">
    <property type="entry name" value="FI04035P"/>
    <property type="match status" value="1"/>
</dbReference>
<feature type="compositionally biased region" description="Low complexity" evidence="1">
    <location>
        <begin position="69"/>
        <end position="79"/>
    </location>
</feature>
<feature type="compositionally biased region" description="Polar residues" evidence="1">
    <location>
        <begin position="389"/>
        <end position="401"/>
    </location>
</feature>
<feature type="region of interest" description="Disordered" evidence="1">
    <location>
        <begin position="739"/>
        <end position="761"/>
    </location>
</feature>
<dbReference type="InterPro" id="IPR000857">
    <property type="entry name" value="MyTH4_dom"/>
</dbReference>
<dbReference type="RefSeq" id="XP_065825723.1">
    <property type="nucleotide sequence ID" value="XM_065969651.1"/>
</dbReference>
<dbReference type="InterPro" id="IPR000198">
    <property type="entry name" value="RhoGAP_dom"/>
</dbReference>
<dbReference type="InterPro" id="IPR008936">
    <property type="entry name" value="Rho_GTPase_activation_prot"/>
</dbReference>
<evidence type="ECO:0000259" key="3">
    <source>
        <dbReference type="PROSITE" id="PS50238"/>
    </source>
</evidence>
<dbReference type="Gene3D" id="1.10.555.10">
    <property type="entry name" value="Rho GTPase activation protein"/>
    <property type="match status" value="1"/>
</dbReference>
<dbReference type="PROSITE" id="PS50020">
    <property type="entry name" value="WW_DOMAIN_2"/>
    <property type="match status" value="1"/>
</dbReference>
<dbReference type="GO" id="GO:0005856">
    <property type="term" value="C:cytoskeleton"/>
    <property type="evidence" value="ECO:0007669"/>
    <property type="project" value="InterPro"/>
</dbReference>
<feature type="region of interest" description="Disordered" evidence="1">
    <location>
        <begin position="413"/>
        <end position="489"/>
    </location>
</feature>
<evidence type="ECO:0000259" key="2">
    <source>
        <dbReference type="PROSITE" id="PS50020"/>
    </source>
</evidence>
<dbReference type="SUPFAM" id="SSF51045">
    <property type="entry name" value="WW domain"/>
    <property type="match status" value="1"/>
</dbReference>
<feature type="compositionally biased region" description="Low complexity" evidence="1">
    <location>
        <begin position="451"/>
        <end position="464"/>
    </location>
</feature>
<protein>
    <recommendedName>
        <fullName evidence="7">Rho GTPase activator</fullName>
    </recommendedName>
</protein>
<dbReference type="Pfam" id="PF00620">
    <property type="entry name" value="RhoGAP"/>
    <property type="match status" value="1"/>
</dbReference>
<feature type="compositionally biased region" description="Gly residues" evidence="1">
    <location>
        <begin position="146"/>
        <end position="160"/>
    </location>
</feature>
<feature type="compositionally biased region" description="Polar residues" evidence="1">
    <location>
        <begin position="338"/>
        <end position="352"/>
    </location>
</feature>
<dbReference type="FunFam" id="1.10.555.10:FF:000045">
    <property type="entry name" value="RhoGAP domain containing protein"/>
    <property type="match status" value="1"/>
</dbReference>
<dbReference type="SMART" id="SM00139">
    <property type="entry name" value="MyTH4"/>
    <property type="match status" value="1"/>
</dbReference>
<evidence type="ECO:0008006" key="7">
    <source>
        <dbReference type="Google" id="ProtNLM"/>
    </source>
</evidence>
<evidence type="ECO:0000259" key="4">
    <source>
        <dbReference type="PROSITE" id="PS51016"/>
    </source>
</evidence>
<feature type="region of interest" description="Disordered" evidence="1">
    <location>
        <begin position="513"/>
        <end position="540"/>
    </location>
</feature>
<feature type="compositionally biased region" description="Polar residues" evidence="1">
    <location>
        <begin position="1"/>
        <end position="11"/>
    </location>
</feature>
<feature type="domain" description="WW" evidence="2">
    <location>
        <begin position="255"/>
        <end position="289"/>
    </location>
</feature>
<dbReference type="PROSITE" id="PS01159">
    <property type="entry name" value="WW_DOMAIN_1"/>
    <property type="match status" value="1"/>
</dbReference>
<feature type="domain" description="Rho-GAP" evidence="3">
    <location>
        <begin position="891"/>
        <end position="1080"/>
    </location>
</feature>
<dbReference type="SUPFAM" id="SSF48350">
    <property type="entry name" value="GTPase activation domain, GAP"/>
    <property type="match status" value="1"/>
</dbReference>
<dbReference type="EMBL" id="CP144539">
    <property type="protein sequence ID" value="WWC65110.1"/>
    <property type="molecule type" value="Genomic_DNA"/>
</dbReference>
<dbReference type="PROSITE" id="PS51016">
    <property type="entry name" value="MYTH4"/>
    <property type="match status" value="1"/>
</dbReference>
<evidence type="ECO:0000256" key="1">
    <source>
        <dbReference type="SAM" id="MobiDB-lite"/>
    </source>
</evidence>
<dbReference type="InterPro" id="IPR038185">
    <property type="entry name" value="MyTH4_dom_sf"/>
</dbReference>
<feature type="region of interest" description="Disordered" evidence="1">
    <location>
        <begin position="1"/>
        <end position="183"/>
    </location>
</feature>
<dbReference type="Gene3D" id="2.20.70.10">
    <property type="match status" value="1"/>
</dbReference>
<keyword evidence="6" id="KW-1185">Reference proteome</keyword>
<dbReference type="KEGG" id="kdj:28971428"/>
<feature type="compositionally biased region" description="Polar residues" evidence="1">
    <location>
        <begin position="39"/>
        <end position="56"/>
    </location>
</feature>
<feature type="compositionally biased region" description="Low complexity" evidence="1">
    <location>
        <begin position="314"/>
        <end position="337"/>
    </location>
</feature>
<gene>
    <name evidence="5" type="ORF">I303_107724</name>
</gene>
<evidence type="ECO:0000313" key="5">
    <source>
        <dbReference type="EMBL" id="WWC65110.1"/>
    </source>
</evidence>
<dbReference type="CDD" id="cd00201">
    <property type="entry name" value="WW"/>
    <property type="match status" value="1"/>
</dbReference>
<feature type="compositionally biased region" description="Low complexity" evidence="1">
    <location>
        <begin position="373"/>
        <end position="388"/>
    </location>
</feature>
<dbReference type="SMART" id="SM00324">
    <property type="entry name" value="RhoGAP"/>
    <property type="match status" value="1"/>
</dbReference>
<name>A0AAJ8KWX7_9TREE</name>
<dbReference type="GeneID" id="28971428"/>
<dbReference type="InterPro" id="IPR036020">
    <property type="entry name" value="WW_dom_sf"/>
</dbReference>
<proteinExistence type="predicted"/>
<dbReference type="GO" id="GO:0005096">
    <property type="term" value="F:GTPase activator activity"/>
    <property type="evidence" value="ECO:0007669"/>
    <property type="project" value="TreeGrafter"/>
</dbReference>
<dbReference type="PANTHER" id="PTHR45876:SF8">
    <property type="entry name" value="FI04035P"/>
    <property type="match status" value="1"/>
</dbReference>
<dbReference type="AlphaFoldDB" id="A0AAJ8KWX7"/>
<dbReference type="GO" id="GO:0005737">
    <property type="term" value="C:cytoplasm"/>
    <property type="evidence" value="ECO:0007669"/>
    <property type="project" value="TreeGrafter"/>
</dbReference>
<feature type="region of interest" description="Disordered" evidence="1">
    <location>
        <begin position="305"/>
        <end position="401"/>
    </location>
</feature>
<feature type="domain" description="MyTH4" evidence="4">
    <location>
        <begin position="658"/>
        <end position="880"/>
    </location>
</feature>
<feature type="compositionally biased region" description="Basic and acidic residues" evidence="1">
    <location>
        <begin position="80"/>
        <end position="104"/>
    </location>
</feature>
<feature type="compositionally biased region" description="Polar residues" evidence="1">
    <location>
        <begin position="413"/>
        <end position="424"/>
    </location>
</feature>
<dbReference type="Proteomes" id="UP000078595">
    <property type="component" value="Chromosome 10"/>
</dbReference>
<dbReference type="InterPro" id="IPR001202">
    <property type="entry name" value="WW_dom"/>
</dbReference>
<feature type="compositionally biased region" description="Polar residues" evidence="1">
    <location>
        <begin position="162"/>
        <end position="179"/>
    </location>
</feature>
<reference evidence="5" key="1">
    <citation type="submission" date="2013-07" db="EMBL/GenBank/DDBJ databases">
        <authorList>
            <consortium name="The Broad Institute Genome Sequencing Platform"/>
            <person name="Cuomo C."/>
            <person name="Litvintseva A."/>
            <person name="Chen Y."/>
            <person name="Heitman J."/>
            <person name="Sun S."/>
            <person name="Springer D."/>
            <person name="Dromer F."/>
            <person name="Young S.K."/>
            <person name="Zeng Q."/>
            <person name="Gargeya S."/>
            <person name="Fitzgerald M."/>
            <person name="Abouelleil A."/>
            <person name="Alvarado L."/>
            <person name="Berlin A.M."/>
            <person name="Chapman S.B."/>
            <person name="Dewar J."/>
            <person name="Goldberg J."/>
            <person name="Griggs A."/>
            <person name="Gujja S."/>
            <person name="Hansen M."/>
            <person name="Howarth C."/>
            <person name="Imamovic A."/>
            <person name="Larimer J."/>
            <person name="McCowan C."/>
            <person name="Murphy C."/>
            <person name="Pearson M."/>
            <person name="Priest M."/>
            <person name="Roberts A."/>
            <person name="Saif S."/>
            <person name="Shea T."/>
            <person name="Sykes S."/>
            <person name="Wortman J."/>
            <person name="Nusbaum C."/>
            <person name="Birren B."/>
        </authorList>
    </citation>
    <scope>NUCLEOTIDE SEQUENCE</scope>
    <source>
        <strain evidence="5">CBS 10117</strain>
    </source>
</reference>